<comment type="caution">
    <text evidence="1">The sequence shown here is derived from an EMBL/GenBank/DDBJ whole genome shotgun (WGS) entry which is preliminary data.</text>
</comment>
<gene>
    <name evidence="1" type="ORF">Pint_26980</name>
</gene>
<protein>
    <submittedName>
        <fullName evidence="1">Uncharacterized protein</fullName>
    </submittedName>
</protein>
<name>A0ACC0YUZ7_9ROSI</name>
<keyword evidence="2" id="KW-1185">Reference proteome</keyword>
<proteinExistence type="predicted"/>
<evidence type="ECO:0000313" key="2">
    <source>
        <dbReference type="Proteomes" id="UP001163603"/>
    </source>
</evidence>
<accession>A0ACC0YUZ7</accession>
<reference evidence="2" key="1">
    <citation type="journal article" date="2023" name="G3 (Bethesda)">
        <title>Genome assembly and association tests identify interacting loci associated with vigor, precocity, and sex in interspecific pistachio rootstocks.</title>
        <authorList>
            <person name="Palmer W."/>
            <person name="Jacygrad E."/>
            <person name="Sagayaradj S."/>
            <person name="Cavanaugh K."/>
            <person name="Han R."/>
            <person name="Bertier L."/>
            <person name="Beede B."/>
            <person name="Kafkas S."/>
            <person name="Golino D."/>
            <person name="Preece J."/>
            <person name="Michelmore R."/>
        </authorList>
    </citation>
    <scope>NUCLEOTIDE SEQUENCE [LARGE SCALE GENOMIC DNA]</scope>
</reference>
<dbReference type="Proteomes" id="UP001163603">
    <property type="component" value="Chromosome 5"/>
</dbReference>
<organism evidence="1 2">
    <name type="scientific">Pistacia integerrima</name>
    <dbReference type="NCBI Taxonomy" id="434235"/>
    <lineage>
        <taxon>Eukaryota</taxon>
        <taxon>Viridiplantae</taxon>
        <taxon>Streptophyta</taxon>
        <taxon>Embryophyta</taxon>
        <taxon>Tracheophyta</taxon>
        <taxon>Spermatophyta</taxon>
        <taxon>Magnoliopsida</taxon>
        <taxon>eudicotyledons</taxon>
        <taxon>Gunneridae</taxon>
        <taxon>Pentapetalae</taxon>
        <taxon>rosids</taxon>
        <taxon>malvids</taxon>
        <taxon>Sapindales</taxon>
        <taxon>Anacardiaceae</taxon>
        <taxon>Pistacia</taxon>
    </lineage>
</organism>
<sequence length="442" mass="46745">MASTWKRQANTGYKLNSGSDERNSPAQPDSRKSFCDWCCYWCCCGCCCDEQSSSKIEGQAGNGKQSTNTEMNGGQSAGGSNTIPNNKSSSGQASGQQSAMDNATIATNKSNSGQPASGQQSANDISTTEKNKSTSGQASGQQSANDNAAAKAKNKSSSSGQASVQLNQKREHNSESPGVGEKSKKDKLLGTSGSSDQDSGKKTGGTEQAVHNSSLKGAVRQEDTKKNGKDLNPRKENNSNLDHSSKEQPKGPPLKNEKDKLLGTSGSSDQDLGKKTGGTKQPVHDSLPKGDVNNGKDLNPQKGNNSNPERSLEEQPKGPQLKIEKQKDFGKQPGFKNEDNTNIDTSLLKIVSSARNPSSEQQKDAPKQAKNIENQINTRTSSPVIANSSSLGQGGQILSQEQQKSVTKPEGIKKDDKNPVPSHVRAENSIGGASKQQQKIVG</sequence>
<dbReference type="EMBL" id="CM047740">
    <property type="protein sequence ID" value="KAJ0041219.1"/>
    <property type="molecule type" value="Genomic_DNA"/>
</dbReference>
<evidence type="ECO:0000313" key="1">
    <source>
        <dbReference type="EMBL" id="KAJ0041219.1"/>
    </source>
</evidence>